<organism evidence="2">
    <name type="scientific">viral metagenome</name>
    <dbReference type="NCBI Taxonomy" id="1070528"/>
    <lineage>
        <taxon>unclassified sequences</taxon>
        <taxon>metagenomes</taxon>
        <taxon>organismal metagenomes</taxon>
    </lineage>
</organism>
<dbReference type="EMBL" id="MN739107">
    <property type="protein sequence ID" value="QHS89180.1"/>
    <property type="molecule type" value="Genomic_DNA"/>
</dbReference>
<feature type="compositionally biased region" description="Basic residues" evidence="1">
    <location>
        <begin position="1"/>
        <end position="13"/>
    </location>
</feature>
<accession>A0A6C0BAX0</accession>
<evidence type="ECO:0000256" key="1">
    <source>
        <dbReference type="SAM" id="MobiDB-lite"/>
    </source>
</evidence>
<sequence length="208" mass="22549">MVKRSTKTRKISKSQKQPKTMTIPQLRGAFERLDKLAAQLKGKAKGEQVSEFQKEWRTIFSKPVSTKAVEAYLAVKQGQGKRSTRKEQRGGAAPLAGAPLEHQTGPGISGASGTYLTYVDSGLSFYDKINQPAIQQGCGTQNITPQIPHGMGSNQAGGAPITDFASALTFKPFMSSSPPSMYQDIRSAYLGMPLPASPAVEDHTWKYK</sequence>
<proteinExistence type="predicted"/>
<protein>
    <submittedName>
        <fullName evidence="2">Uncharacterized protein</fullName>
    </submittedName>
</protein>
<feature type="region of interest" description="Disordered" evidence="1">
    <location>
        <begin position="78"/>
        <end position="106"/>
    </location>
</feature>
<feature type="region of interest" description="Disordered" evidence="1">
    <location>
        <begin position="1"/>
        <end position="23"/>
    </location>
</feature>
<reference evidence="2" key="1">
    <citation type="journal article" date="2020" name="Nature">
        <title>Giant virus diversity and host interactions through global metagenomics.</title>
        <authorList>
            <person name="Schulz F."/>
            <person name="Roux S."/>
            <person name="Paez-Espino D."/>
            <person name="Jungbluth S."/>
            <person name="Walsh D.A."/>
            <person name="Denef V.J."/>
            <person name="McMahon K.D."/>
            <person name="Konstantinidis K.T."/>
            <person name="Eloe-Fadrosh E.A."/>
            <person name="Kyrpides N.C."/>
            <person name="Woyke T."/>
        </authorList>
    </citation>
    <scope>NUCLEOTIDE SEQUENCE</scope>
    <source>
        <strain evidence="2">GVMAG-M-3300010158-60</strain>
    </source>
</reference>
<feature type="compositionally biased region" description="Low complexity" evidence="1">
    <location>
        <begin position="90"/>
        <end position="100"/>
    </location>
</feature>
<dbReference type="AlphaFoldDB" id="A0A6C0BAX0"/>
<evidence type="ECO:0000313" key="2">
    <source>
        <dbReference type="EMBL" id="QHS89180.1"/>
    </source>
</evidence>
<name>A0A6C0BAX0_9ZZZZ</name>